<dbReference type="OrthoDB" id="498204at2759"/>
<dbReference type="Gene3D" id="3.50.50.60">
    <property type="entry name" value="FAD/NAD(P)-binding domain"/>
    <property type="match status" value="1"/>
</dbReference>
<feature type="non-terminal residue" evidence="2">
    <location>
        <position position="407"/>
    </location>
</feature>
<feature type="domain" description="FAD dependent oxidoreductase" evidence="1">
    <location>
        <begin position="8"/>
        <end position="391"/>
    </location>
</feature>
<dbReference type="PANTHER" id="PTHR13847:SF185">
    <property type="entry name" value="FAD DEPENDENT OXIDOREDUCTASE SUPERFAMILY (AFU_ORTHOLOGUE AFUA_3G02360)"/>
    <property type="match status" value="1"/>
</dbReference>
<dbReference type="GO" id="GO:0005829">
    <property type="term" value="C:cytosol"/>
    <property type="evidence" value="ECO:0007669"/>
    <property type="project" value="GOC"/>
</dbReference>
<sequence>MNTSESTVILGAGIIGVSTAYYLSQAKPGSSIHLVDSSPELFASASGKAGGFLAADWYGPASAPLGLLSFKLHKQLADEHDGAKKWGYARSTGASFAESEDPVGEEAREGEWLENGRSRAEVAGAHEFVEGEGPAWLTRRKGDGYDVISADETVAQVDPLRLSRFLLDECRKRGVEVHQPAIPTSISTDTNNTITSLNIKQADDSETQIPCTSLLFACGAWTPKVFRTFFPSSTLKLPISPYAGHSIVISSPNWTTSHEHNGCHAIFSTSSSGFSPELISRIGGEIYIAGLNDGAIPLPDLATEAKIEASAIAELKKTAERMCGIPGQEIKVLREGLCFRPVTPRGEPILCKVEEKKLGGIQSPAGVFVAAGHGPWGISLSLGTGLVMSEMIRGVKTSCKVGRLGMQ</sequence>
<gene>
    <name evidence="2" type="ORF">KCU76_g15751</name>
</gene>
<evidence type="ECO:0000313" key="3">
    <source>
        <dbReference type="Proteomes" id="UP000779574"/>
    </source>
</evidence>
<dbReference type="InterPro" id="IPR006076">
    <property type="entry name" value="FAD-dep_OxRdtase"/>
</dbReference>
<dbReference type="GO" id="GO:0042147">
    <property type="term" value="P:retrograde transport, endosome to Golgi"/>
    <property type="evidence" value="ECO:0007669"/>
    <property type="project" value="TreeGrafter"/>
</dbReference>
<dbReference type="PANTHER" id="PTHR13847">
    <property type="entry name" value="SARCOSINE DEHYDROGENASE-RELATED"/>
    <property type="match status" value="1"/>
</dbReference>
<comment type="caution">
    <text evidence="2">The sequence shown here is derived from an EMBL/GenBank/DDBJ whole genome shotgun (WGS) entry which is preliminary data.</text>
</comment>
<dbReference type="EMBL" id="JAHFXF010001061">
    <property type="protein sequence ID" value="KAG9677612.1"/>
    <property type="molecule type" value="Genomic_DNA"/>
</dbReference>
<evidence type="ECO:0000313" key="2">
    <source>
        <dbReference type="EMBL" id="KAG9677612.1"/>
    </source>
</evidence>
<dbReference type="SUPFAM" id="SSF51971">
    <property type="entry name" value="Nucleotide-binding domain"/>
    <property type="match status" value="1"/>
</dbReference>
<dbReference type="AlphaFoldDB" id="A0A9P8E2P4"/>
<dbReference type="Pfam" id="PF01266">
    <property type="entry name" value="DAO"/>
    <property type="match status" value="1"/>
</dbReference>
<proteinExistence type="predicted"/>
<reference evidence="2" key="1">
    <citation type="journal article" date="2021" name="J Fungi (Basel)">
        <title>Virulence traits and population genomics of the black yeast Aureobasidium melanogenum.</title>
        <authorList>
            <person name="Cernosa A."/>
            <person name="Sun X."/>
            <person name="Gostincar C."/>
            <person name="Fang C."/>
            <person name="Gunde-Cimerman N."/>
            <person name="Song Z."/>
        </authorList>
    </citation>
    <scope>NUCLEOTIDE SEQUENCE</scope>
    <source>
        <strain evidence="2">EXF-9911</strain>
    </source>
</reference>
<protein>
    <submittedName>
        <fullName evidence="2">FAD dependent oxidoreductase</fullName>
    </submittedName>
</protein>
<evidence type="ECO:0000259" key="1">
    <source>
        <dbReference type="Pfam" id="PF01266"/>
    </source>
</evidence>
<dbReference type="GO" id="GO:0005770">
    <property type="term" value="C:late endosome"/>
    <property type="evidence" value="ECO:0007669"/>
    <property type="project" value="TreeGrafter"/>
</dbReference>
<accession>A0A9P8E2P4</accession>
<dbReference type="InterPro" id="IPR036188">
    <property type="entry name" value="FAD/NAD-bd_sf"/>
</dbReference>
<dbReference type="Proteomes" id="UP000779574">
    <property type="component" value="Unassembled WGS sequence"/>
</dbReference>
<organism evidence="2 3">
    <name type="scientific">Aureobasidium melanogenum</name>
    <name type="common">Aureobasidium pullulans var. melanogenum</name>
    <dbReference type="NCBI Taxonomy" id="46634"/>
    <lineage>
        <taxon>Eukaryota</taxon>
        <taxon>Fungi</taxon>
        <taxon>Dikarya</taxon>
        <taxon>Ascomycota</taxon>
        <taxon>Pezizomycotina</taxon>
        <taxon>Dothideomycetes</taxon>
        <taxon>Dothideomycetidae</taxon>
        <taxon>Dothideales</taxon>
        <taxon>Saccotheciaceae</taxon>
        <taxon>Aureobasidium</taxon>
    </lineage>
</organism>
<dbReference type="Gene3D" id="3.30.9.10">
    <property type="entry name" value="D-Amino Acid Oxidase, subunit A, domain 2"/>
    <property type="match status" value="1"/>
</dbReference>
<name>A0A9P8E2P4_AURME</name>
<reference evidence="2" key="2">
    <citation type="submission" date="2021-08" db="EMBL/GenBank/DDBJ databases">
        <authorList>
            <person name="Gostincar C."/>
            <person name="Sun X."/>
            <person name="Song Z."/>
            <person name="Gunde-Cimerman N."/>
        </authorList>
    </citation>
    <scope>NUCLEOTIDE SEQUENCE</scope>
    <source>
        <strain evidence="2">EXF-9911</strain>
    </source>
</reference>